<evidence type="ECO:0000313" key="1">
    <source>
        <dbReference type="EMBL" id="MPV90462.1"/>
    </source>
</evidence>
<name>A0A7J9V192_9MICO</name>
<protein>
    <submittedName>
        <fullName evidence="1">DUF4232 domain-containing protein</fullName>
    </submittedName>
</protein>
<dbReference type="Proteomes" id="UP000429644">
    <property type="component" value="Unassembled WGS sequence"/>
</dbReference>
<keyword evidence="2" id="KW-1185">Reference proteome</keyword>
<proteinExistence type="predicted"/>
<dbReference type="AlphaFoldDB" id="A0A7J9V192"/>
<reference evidence="1 2" key="1">
    <citation type="submission" date="2019-10" db="EMBL/GenBank/DDBJ databases">
        <title>Georgenia wutianyii sp. nov. and Georgenia yuyongxinii sp. nov. isolated from plateau pika (Ochotona curzoniae) in the Qinghai-Tibet plateau of China.</title>
        <authorList>
            <person name="Tian Z."/>
        </authorList>
    </citation>
    <scope>NUCLEOTIDE SEQUENCE [LARGE SCALE GENOMIC DNA]</scope>
    <source>
        <strain evidence="1 2">JCM 15130</strain>
    </source>
</reference>
<dbReference type="EMBL" id="WHPD01003749">
    <property type="protein sequence ID" value="MPV90462.1"/>
    <property type="molecule type" value="Genomic_DNA"/>
</dbReference>
<accession>A0A7J9V192</accession>
<comment type="caution">
    <text evidence="1">The sequence shown here is derived from an EMBL/GenBank/DDBJ whole genome shotgun (WGS) entry which is preliminary data.</text>
</comment>
<evidence type="ECO:0000313" key="2">
    <source>
        <dbReference type="Proteomes" id="UP000429644"/>
    </source>
</evidence>
<gene>
    <name evidence="1" type="ORF">GB882_17450</name>
</gene>
<sequence>MIIRRRIVALVILLAVIALLVWGVTAVVGLLRGGDDAPAAEELAAAETTTGPVDPQACQSRELEVDLAPSATAAGRPVSFDVTLRNTSQAACLVDAGRAALVLTVSSGEDRVWSSADCPAEPAERELLLDAGDTATTTLTWDRTRSAQGCPGGQRAAGGGTYQVMASLGGAMLPGAEATFTL</sequence>
<organism evidence="1 2">
    <name type="scientific">Georgenia ruanii</name>
    <dbReference type="NCBI Taxonomy" id="348442"/>
    <lineage>
        <taxon>Bacteria</taxon>
        <taxon>Bacillati</taxon>
        <taxon>Actinomycetota</taxon>
        <taxon>Actinomycetes</taxon>
        <taxon>Micrococcales</taxon>
        <taxon>Bogoriellaceae</taxon>
        <taxon>Georgenia</taxon>
    </lineage>
</organism>